<keyword evidence="2" id="KW-0472">Membrane</keyword>
<sequence>MAAYSWSRQSKHHVTILCKLKGLNLLPMLLILATRYNECVGFWFWGEFPWPPSKSIPTKGLLELCPLQGYAVGENSFTVQLFEPLYFEVCFYSLLGMPPRVLGVRAEAGNDSRTSGTFQTSVTKNTKYLFRYSVNVKAKVIQPYDLVLWKMSVVDWTDKDGHNPLIFSFRVNAQGPPQCPQEVAAINKFNAHTINSSECEENTVGARTFAKRQEVDTKKPTKTSENSYSKISKLHIIIIGASFLAGIIPIILVIITFICRKRDRSGSPREFETLTKNSVYGLTRNHDAQKRDFKSQNAEETSDDRKGAERQSHNQGDCSGRLRESDTLIINTVYGLVRDEAGNSDAPNRDFESQNAEETSDDWKGIERQSHDQGDGSRRLRESETLIINTVYGLVRDVAGNSYAPNRGTTSYVNQNSLISMSTDHSETDGIGNGSINKRPFLKKSAPRQQLYPPMEGTEYTDLGFPTTNA</sequence>
<evidence type="ECO:0000313" key="4">
    <source>
        <dbReference type="Proteomes" id="UP001283361"/>
    </source>
</evidence>
<evidence type="ECO:0000256" key="2">
    <source>
        <dbReference type="SAM" id="Phobius"/>
    </source>
</evidence>
<dbReference type="Proteomes" id="UP001283361">
    <property type="component" value="Unassembled WGS sequence"/>
</dbReference>
<evidence type="ECO:0000256" key="1">
    <source>
        <dbReference type="SAM" id="MobiDB-lite"/>
    </source>
</evidence>
<feature type="region of interest" description="Disordered" evidence="1">
    <location>
        <begin position="285"/>
        <end position="321"/>
    </location>
</feature>
<keyword evidence="2" id="KW-1133">Transmembrane helix</keyword>
<dbReference type="AlphaFoldDB" id="A0AAE0YAU6"/>
<reference evidence="3" key="1">
    <citation type="journal article" date="2023" name="G3 (Bethesda)">
        <title>A reference genome for the long-term kleptoplast-retaining sea slug Elysia crispata morphotype clarki.</title>
        <authorList>
            <person name="Eastman K.E."/>
            <person name="Pendleton A.L."/>
            <person name="Shaikh M.A."/>
            <person name="Suttiyut T."/>
            <person name="Ogas R."/>
            <person name="Tomko P."/>
            <person name="Gavelis G."/>
            <person name="Widhalm J.R."/>
            <person name="Wisecaver J.H."/>
        </authorList>
    </citation>
    <scope>NUCLEOTIDE SEQUENCE</scope>
    <source>
        <strain evidence="3">ECLA1</strain>
    </source>
</reference>
<comment type="caution">
    <text evidence="3">The sequence shown here is derived from an EMBL/GenBank/DDBJ whole genome shotgun (WGS) entry which is preliminary data.</text>
</comment>
<keyword evidence="2" id="KW-0812">Transmembrane</keyword>
<feature type="compositionally biased region" description="Basic and acidic residues" evidence="1">
    <location>
        <begin position="361"/>
        <end position="381"/>
    </location>
</feature>
<feature type="compositionally biased region" description="Basic and acidic residues" evidence="1">
    <location>
        <begin position="285"/>
        <end position="294"/>
    </location>
</feature>
<feature type="transmembrane region" description="Helical" evidence="2">
    <location>
        <begin position="234"/>
        <end position="259"/>
    </location>
</feature>
<feature type="compositionally biased region" description="Basic and acidic residues" evidence="1">
    <location>
        <begin position="340"/>
        <end position="352"/>
    </location>
</feature>
<evidence type="ECO:0000313" key="3">
    <source>
        <dbReference type="EMBL" id="KAK3739084.1"/>
    </source>
</evidence>
<gene>
    <name evidence="3" type="ORF">RRG08_049208</name>
</gene>
<proteinExistence type="predicted"/>
<dbReference type="EMBL" id="JAWDGP010006555">
    <property type="protein sequence ID" value="KAK3739084.1"/>
    <property type="molecule type" value="Genomic_DNA"/>
</dbReference>
<feature type="compositionally biased region" description="Basic and acidic residues" evidence="1">
    <location>
        <begin position="303"/>
        <end position="312"/>
    </location>
</feature>
<keyword evidence="4" id="KW-1185">Reference proteome</keyword>
<feature type="region of interest" description="Disordered" evidence="1">
    <location>
        <begin position="423"/>
        <end position="470"/>
    </location>
</feature>
<feature type="region of interest" description="Disordered" evidence="1">
    <location>
        <begin position="340"/>
        <end position="381"/>
    </location>
</feature>
<accession>A0AAE0YAU6</accession>
<name>A0AAE0YAU6_9GAST</name>
<organism evidence="3 4">
    <name type="scientific">Elysia crispata</name>
    <name type="common">lettuce slug</name>
    <dbReference type="NCBI Taxonomy" id="231223"/>
    <lineage>
        <taxon>Eukaryota</taxon>
        <taxon>Metazoa</taxon>
        <taxon>Spiralia</taxon>
        <taxon>Lophotrochozoa</taxon>
        <taxon>Mollusca</taxon>
        <taxon>Gastropoda</taxon>
        <taxon>Heterobranchia</taxon>
        <taxon>Euthyneura</taxon>
        <taxon>Panpulmonata</taxon>
        <taxon>Sacoglossa</taxon>
        <taxon>Placobranchoidea</taxon>
        <taxon>Plakobranchidae</taxon>
        <taxon>Elysia</taxon>
    </lineage>
</organism>
<protein>
    <submittedName>
        <fullName evidence="3">Uncharacterized protein</fullName>
    </submittedName>
</protein>